<dbReference type="NCBIfam" id="NF037965">
    <property type="entry name" value="HetZ_rel_2"/>
    <property type="match status" value="1"/>
</dbReference>
<proteinExistence type="predicted"/>
<comment type="caution">
    <text evidence="1">The sequence shown here is derived from an EMBL/GenBank/DDBJ whole genome shotgun (WGS) entry which is preliminary data.</text>
</comment>
<dbReference type="RefSeq" id="WP_083616917.1">
    <property type="nucleotide sequence ID" value="NZ_LR734826.1"/>
</dbReference>
<dbReference type="Proteomes" id="UP000184550">
    <property type="component" value="Unassembled WGS sequence"/>
</dbReference>
<dbReference type="InterPro" id="IPR048033">
    <property type="entry name" value="HetZ-rel_2"/>
</dbReference>
<name>A0A7Z9BQY8_9CYAN</name>
<evidence type="ECO:0000313" key="2">
    <source>
        <dbReference type="Proteomes" id="UP000184550"/>
    </source>
</evidence>
<accession>A0A7Z9BQY8</accession>
<dbReference type="OrthoDB" id="417276at2"/>
<protein>
    <recommendedName>
        <fullName evidence="3">HetZ-related protein 2</fullName>
    </recommendedName>
</protein>
<dbReference type="EMBL" id="CZCU02000146">
    <property type="protein sequence ID" value="VXD20761.1"/>
    <property type="molecule type" value="Genomic_DNA"/>
</dbReference>
<reference evidence="1" key="1">
    <citation type="submission" date="2019-10" db="EMBL/GenBank/DDBJ databases">
        <authorList>
            <consortium name="Genoscope - CEA"/>
            <person name="William W."/>
        </authorList>
    </citation>
    <scope>NUCLEOTIDE SEQUENCE [LARGE SCALE GENOMIC DNA]</scope>
    <source>
        <strain evidence="1">BBR_PRJEB10992</strain>
    </source>
</reference>
<evidence type="ECO:0008006" key="3">
    <source>
        <dbReference type="Google" id="ProtNLM"/>
    </source>
</evidence>
<keyword evidence="2" id="KW-1185">Reference proteome</keyword>
<evidence type="ECO:0000313" key="1">
    <source>
        <dbReference type="EMBL" id="VXD20761.1"/>
    </source>
</evidence>
<organism evidence="1 2">
    <name type="scientific">Planktothrix serta PCC 8927</name>
    <dbReference type="NCBI Taxonomy" id="671068"/>
    <lineage>
        <taxon>Bacteria</taxon>
        <taxon>Bacillati</taxon>
        <taxon>Cyanobacteriota</taxon>
        <taxon>Cyanophyceae</taxon>
        <taxon>Oscillatoriophycideae</taxon>
        <taxon>Oscillatoriales</taxon>
        <taxon>Microcoleaceae</taxon>
        <taxon>Planktothrix</taxon>
    </lineage>
</organism>
<gene>
    <name evidence="1" type="ORF">PL8927_70001</name>
</gene>
<sequence>MTLAESWTNQWRFQLENDYPNHSPNRRESIIRWLLGEHSKTLDSLPSDQQERIKLGLNFRYHILKQRYLEVSSETAYRNLMQRLGSLMILRQKVRLWVATSRDRQRQVVDVLQEVVQEMLNSDRYLQQQIQWISQCTSDRQLSNALLLTTVEEYCLRPIRNQPLLVYRFVNYLCRTQRGGLTQVPTGEWIKQLSDEILSDETDETISLLDNQAVSRYQDDQYFQAQQNQRLTVQTEFEAYLIKNVDPIAAEWLRLYLQGLSQEAIAQTLNLPIKQIYRLREKVSYHAIKNFTLKQNPELVTSWLGTSLSEHRLGLNSDQWQKFWQSLTPTQQQIIQRLKAGETLETIAQALNVKLTQIQQEWTTIYLMAQTIRNQS</sequence>
<dbReference type="AlphaFoldDB" id="A0A7Z9BQY8"/>